<evidence type="ECO:0000256" key="1">
    <source>
        <dbReference type="SAM" id="Phobius"/>
    </source>
</evidence>
<protein>
    <submittedName>
        <fullName evidence="2">Uncharacterized protein</fullName>
    </submittedName>
</protein>
<evidence type="ECO:0000313" key="2">
    <source>
        <dbReference type="EMBL" id="OBJ36448.1"/>
    </source>
</evidence>
<proteinExistence type="predicted"/>
<keyword evidence="1" id="KW-0472">Membrane</keyword>
<feature type="transmembrane region" description="Helical" evidence="1">
    <location>
        <begin position="85"/>
        <end position="106"/>
    </location>
</feature>
<dbReference type="AlphaFoldDB" id="A0A1A3GM93"/>
<reference evidence="2 3" key="1">
    <citation type="submission" date="2016-06" db="EMBL/GenBank/DDBJ databases">
        <authorList>
            <person name="Kjaerup R.B."/>
            <person name="Dalgaard T.S."/>
            <person name="Juul-Madsen H.R."/>
        </authorList>
    </citation>
    <scope>NUCLEOTIDE SEQUENCE [LARGE SCALE GENOMIC DNA]</scope>
    <source>
        <strain evidence="2 3">1127319.6</strain>
    </source>
</reference>
<sequence length="110" mass="12094">MAAGSCRDDVLTRTTARTLACDDGTPFEDLPAPNTPRLFTFQRLAEALEPDRAVGAQRLGLFQLSGVVSEPHIGVADMTWHRQPLSASLASHVLITYFLVVLRLICLMDR</sequence>
<keyword evidence="1" id="KW-0812">Transmembrane</keyword>
<comment type="caution">
    <text evidence="2">The sequence shown here is derived from an EMBL/GenBank/DDBJ whole genome shotgun (WGS) entry which is preliminary data.</text>
</comment>
<keyword evidence="1" id="KW-1133">Transmembrane helix</keyword>
<gene>
    <name evidence="2" type="ORF">A5630_07145</name>
</gene>
<name>A0A1A3GM93_MYCMU</name>
<dbReference type="Proteomes" id="UP000093898">
    <property type="component" value="Unassembled WGS sequence"/>
</dbReference>
<evidence type="ECO:0000313" key="3">
    <source>
        <dbReference type="Proteomes" id="UP000093898"/>
    </source>
</evidence>
<organism evidence="2 3">
    <name type="scientific">Mycolicibacterium mucogenicum</name>
    <name type="common">Mycobacterium mucogenicum</name>
    <dbReference type="NCBI Taxonomy" id="56689"/>
    <lineage>
        <taxon>Bacteria</taxon>
        <taxon>Bacillati</taxon>
        <taxon>Actinomycetota</taxon>
        <taxon>Actinomycetes</taxon>
        <taxon>Mycobacteriales</taxon>
        <taxon>Mycobacteriaceae</taxon>
        <taxon>Mycolicibacterium</taxon>
    </lineage>
</organism>
<dbReference type="EMBL" id="LZLC01000249">
    <property type="protein sequence ID" value="OBJ36448.1"/>
    <property type="molecule type" value="Genomic_DNA"/>
</dbReference>
<accession>A0A1A3GM93</accession>